<dbReference type="PATRIC" id="fig|66430.4.peg.2213"/>
<proteinExistence type="predicted"/>
<feature type="region of interest" description="Disordered" evidence="1">
    <location>
        <begin position="76"/>
        <end position="129"/>
    </location>
</feature>
<accession>A0A0J7ANZ5</accession>
<protein>
    <submittedName>
        <fullName evidence="3">Membrane protein</fullName>
    </submittedName>
</protein>
<reference evidence="3 4" key="1">
    <citation type="submission" date="2015-06" db="EMBL/GenBank/DDBJ databases">
        <title>Recapitulation of the evolution of biosynthetic gene clusters reveals hidden chemical diversity on bacterial genomes.</title>
        <authorList>
            <person name="Cruz-Morales P."/>
            <person name="Martinez-Guerrero C."/>
            <person name="Morales-Escalante M.A."/>
            <person name="Yanez-Guerra L.A."/>
            <person name="Kopp J.F."/>
            <person name="Feldmann J."/>
            <person name="Ramos-Aboites H.E."/>
            <person name="Barona-Gomez F."/>
        </authorList>
    </citation>
    <scope>NUCLEOTIDE SEQUENCE [LARGE SCALE GENOMIC DNA]</scope>
    <source>
        <strain evidence="3 4">ATCC 31245</strain>
    </source>
</reference>
<dbReference type="OrthoDB" id="4325432at2"/>
<dbReference type="AlphaFoldDB" id="A0A0J7ANZ5"/>
<keyword evidence="2" id="KW-0812">Transmembrane</keyword>
<dbReference type="InterPro" id="IPR039708">
    <property type="entry name" value="MT1774/Rv1733c-like"/>
</dbReference>
<evidence type="ECO:0000256" key="2">
    <source>
        <dbReference type="SAM" id="Phobius"/>
    </source>
</evidence>
<organism evidence="3 4">
    <name type="scientific">Streptomyces roseus</name>
    <dbReference type="NCBI Taxonomy" id="66430"/>
    <lineage>
        <taxon>Bacteria</taxon>
        <taxon>Bacillati</taxon>
        <taxon>Actinomycetota</taxon>
        <taxon>Actinomycetes</taxon>
        <taxon>Kitasatosporales</taxon>
        <taxon>Streptomycetaceae</taxon>
        <taxon>Streptomyces</taxon>
    </lineage>
</organism>
<dbReference type="PANTHER" id="PTHR42305:SF1">
    <property type="entry name" value="MEMBRANE PROTEIN RV1733C-RELATED"/>
    <property type="match status" value="1"/>
</dbReference>
<evidence type="ECO:0000313" key="3">
    <source>
        <dbReference type="EMBL" id="KMO98946.1"/>
    </source>
</evidence>
<keyword evidence="2" id="KW-1133">Transmembrane helix</keyword>
<evidence type="ECO:0000313" key="4">
    <source>
        <dbReference type="Proteomes" id="UP000035932"/>
    </source>
</evidence>
<dbReference type="RefSeq" id="WP_048475119.1">
    <property type="nucleotide sequence ID" value="NZ_JBIRUD010000011.1"/>
</dbReference>
<gene>
    <name evidence="3" type="ORF">ACS04_04210</name>
</gene>
<feature type="compositionally biased region" description="Polar residues" evidence="1">
    <location>
        <begin position="92"/>
        <end position="116"/>
    </location>
</feature>
<name>A0A0J7ANZ5_9ACTN</name>
<sequence>MWTATGVWRWRRNPLRRPTDLFEAWVAFAALICVLLVAPAIGTVAGMEVDGTLQRAAREQRQERYLVPAVVVRPAAVPPTGTTTGTEADPSAQRQAPQRTQIVASWTAPDGSSHQGTVPAAEEPPRTGDRFRIWTDTQGRLVGRPLDASSASAHAAVVGLAAALAAAALVETVRRLVVRRLMHRRYILLDRAWAATGPDWGRAGAGS</sequence>
<feature type="compositionally biased region" description="Low complexity" evidence="1">
    <location>
        <begin position="76"/>
        <end position="90"/>
    </location>
</feature>
<dbReference type="Proteomes" id="UP000035932">
    <property type="component" value="Unassembled WGS sequence"/>
</dbReference>
<dbReference type="PANTHER" id="PTHR42305">
    <property type="entry name" value="MEMBRANE PROTEIN RV1733C-RELATED"/>
    <property type="match status" value="1"/>
</dbReference>
<keyword evidence="2" id="KW-0472">Membrane</keyword>
<dbReference type="EMBL" id="LFML01000016">
    <property type="protein sequence ID" value="KMO98946.1"/>
    <property type="molecule type" value="Genomic_DNA"/>
</dbReference>
<feature type="transmembrane region" description="Helical" evidence="2">
    <location>
        <begin position="21"/>
        <end position="41"/>
    </location>
</feature>
<dbReference type="STRING" id="66430.ACS04_04210"/>
<keyword evidence="4" id="KW-1185">Reference proteome</keyword>
<comment type="caution">
    <text evidence="3">The sequence shown here is derived from an EMBL/GenBank/DDBJ whole genome shotgun (WGS) entry which is preliminary data.</text>
</comment>
<evidence type="ECO:0000256" key="1">
    <source>
        <dbReference type="SAM" id="MobiDB-lite"/>
    </source>
</evidence>
<feature type="transmembrane region" description="Helical" evidence="2">
    <location>
        <begin position="151"/>
        <end position="170"/>
    </location>
</feature>